<dbReference type="InterPro" id="IPR033207">
    <property type="entry name" value="CCP110"/>
</dbReference>
<feature type="compositionally biased region" description="Low complexity" evidence="1">
    <location>
        <begin position="417"/>
        <end position="428"/>
    </location>
</feature>
<feature type="compositionally biased region" description="Basic residues" evidence="1">
    <location>
        <begin position="449"/>
        <end position="458"/>
    </location>
</feature>
<gene>
    <name evidence="2" type="primary">107363408</name>
</gene>
<evidence type="ECO:0000313" key="3">
    <source>
        <dbReference type="Proteomes" id="UP000015104"/>
    </source>
</evidence>
<feature type="region of interest" description="Disordered" evidence="1">
    <location>
        <begin position="1"/>
        <end position="42"/>
    </location>
</feature>
<dbReference type="GO" id="GO:1903723">
    <property type="term" value="P:negative regulation of centriole elongation"/>
    <property type="evidence" value="ECO:0007669"/>
    <property type="project" value="TreeGrafter"/>
</dbReference>
<feature type="region of interest" description="Disordered" evidence="1">
    <location>
        <begin position="77"/>
        <end position="108"/>
    </location>
</feature>
<feature type="compositionally biased region" description="Polar residues" evidence="1">
    <location>
        <begin position="77"/>
        <end position="96"/>
    </location>
</feature>
<reference evidence="3" key="1">
    <citation type="submission" date="2011-08" db="EMBL/GenBank/DDBJ databases">
        <authorList>
            <person name="Rombauts S."/>
        </authorList>
    </citation>
    <scope>NUCLEOTIDE SEQUENCE</scope>
    <source>
        <strain evidence="3">London</strain>
    </source>
</reference>
<dbReference type="OrthoDB" id="10028852at2759"/>
<reference evidence="2" key="2">
    <citation type="submission" date="2015-06" db="UniProtKB">
        <authorList>
            <consortium name="EnsemblMetazoa"/>
        </authorList>
    </citation>
    <scope>IDENTIFICATION</scope>
</reference>
<feature type="compositionally biased region" description="Basic residues" evidence="1">
    <location>
        <begin position="398"/>
        <end position="410"/>
    </location>
</feature>
<organism evidence="2 3">
    <name type="scientific">Tetranychus urticae</name>
    <name type="common">Two-spotted spider mite</name>
    <dbReference type="NCBI Taxonomy" id="32264"/>
    <lineage>
        <taxon>Eukaryota</taxon>
        <taxon>Metazoa</taxon>
        <taxon>Ecdysozoa</taxon>
        <taxon>Arthropoda</taxon>
        <taxon>Chelicerata</taxon>
        <taxon>Arachnida</taxon>
        <taxon>Acari</taxon>
        <taxon>Acariformes</taxon>
        <taxon>Trombidiformes</taxon>
        <taxon>Prostigmata</taxon>
        <taxon>Eleutherengona</taxon>
        <taxon>Raphignathae</taxon>
        <taxon>Tetranychoidea</taxon>
        <taxon>Tetranychidae</taxon>
        <taxon>Tetranychus</taxon>
    </lineage>
</organism>
<dbReference type="KEGG" id="tut:107363408"/>
<dbReference type="EMBL" id="CAEY01000037">
    <property type="status" value="NOT_ANNOTATED_CDS"/>
    <property type="molecule type" value="Genomic_DNA"/>
</dbReference>
<feature type="compositionally biased region" description="Low complexity" evidence="1">
    <location>
        <begin position="16"/>
        <end position="27"/>
    </location>
</feature>
<evidence type="ECO:0000313" key="2">
    <source>
        <dbReference type="EnsemblMetazoa" id="tetur10g03470.1"/>
    </source>
</evidence>
<feature type="compositionally biased region" description="Low complexity" evidence="1">
    <location>
        <begin position="97"/>
        <end position="107"/>
    </location>
</feature>
<feature type="compositionally biased region" description="Polar residues" evidence="1">
    <location>
        <begin position="28"/>
        <end position="42"/>
    </location>
</feature>
<proteinExistence type="predicted"/>
<sequence>MINRSEAMTLPPGIKTNLSTNSSLYSTPCQSPGSLGSSLDSTNISLPSKNSLTTTAPSENSRLFSIQQSSSCFNSRTDSRPNSCSSGSFSSVQTLLPPSSTTSSPSTWRHEQIINNHANQSITNDRNTDCWKGLIDLKQDLTKRLFSLKQQVQSVVYQLNELEDTIGTKLDEMCQHINGTYTEPQIIPGIPENCEPVAIPFSYEFRKSLSAFDELKKKRADQLINKPAIQKLPALVKGYLTRRIMTTSKVKDLIKTIKDTTILLDNYRSEEQVAKEEIDFHRRLMIQLEKSLTDFHDIFFNYSKSEQMKLISRSREFAIEKVFRLSSEARRVPDKTVKKATFERRKDSPIVKSVEVKQQKQSPDVEMKPIEDVIEDTDKDIVENAISVVKDPEPKTKAALKSRKGAKNARKNKETESTSTSTSSSTTKSTEEADNCPRRSKRAATTSKRATRGAKKSS</sequence>
<dbReference type="GO" id="GO:0007099">
    <property type="term" value="P:centriole replication"/>
    <property type="evidence" value="ECO:0007669"/>
    <property type="project" value="InterPro"/>
</dbReference>
<dbReference type="PANTHER" id="PTHR13594">
    <property type="entry name" value="CENTRIOLAR COILED-COIL PROTEIN OF 110 KDA"/>
    <property type="match status" value="1"/>
</dbReference>
<protein>
    <submittedName>
        <fullName evidence="2">Uncharacterized protein</fullName>
    </submittedName>
</protein>
<keyword evidence="3" id="KW-1185">Reference proteome</keyword>
<dbReference type="GO" id="GO:0032053">
    <property type="term" value="P:ciliary basal body organization"/>
    <property type="evidence" value="ECO:0007669"/>
    <property type="project" value="TreeGrafter"/>
</dbReference>
<dbReference type="PANTHER" id="PTHR13594:SF1">
    <property type="entry name" value="CENTRIOLAR COILED-COIL PROTEIN OF 110 KDA"/>
    <property type="match status" value="1"/>
</dbReference>
<dbReference type="HOGENOM" id="CLU_597640_0_0_1"/>
<dbReference type="STRING" id="32264.T1KFK6"/>
<dbReference type="GO" id="GO:0005814">
    <property type="term" value="C:centriole"/>
    <property type="evidence" value="ECO:0007669"/>
    <property type="project" value="InterPro"/>
</dbReference>
<name>T1KFK6_TETUR</name>
<accession>T1KFK6</accession>
<evidence type="ECO:0000256" key="1">
    <source>
        <dbReference type="SAM" id="MobiDB-lite"/>
    </source>
</evidence>
<dbReference type="OMA" id="INNHANQ"/>
<dbReference type="Proteomes" id="UP000015104">
    <property type="component" value="Unassembled WGS sequence"/>
</dbReference>
<dbReference type="GO" id="GO:0032465">
    <property type="term" value="P:regulation of cytokinesis"/>
    <property type="evidence" value="ECO:0007669"/>
    <property type="project" value="InterPro"/>
</dbReference>
<feature type="region of interest" description="Disordered" evidence="1">
    <location>
        <begin position="392"/>
        <end position="458"/>
    </location>
</feature>
<dbReference type="AlphaFoldDB" id="T1KFK6"/>
<dbReference type="EnsemblMetazoa" id="tetur10g03470.1">
    <property type="protein sequence ID" value="tetur10g03470.1"/>
    <property type="gene ID" value="tetur10g03470"/>
</dbReference>